<feature type="region of interest" description="Disordered" evidence="8">
    <location>
        <begin position="215"/>
        <end position="236"/>
    </location>
</feature>
<evidence type="ECO:0000256" key="6">
    <source>
        <dbReference type="ARBA" id="ARBA00023242"/>
    </source>
</evidence>
<evidence type="ECO:0000313" key="12">
    <source>
        <dbReference type="Proteomes" id="UP001152885"/>
    </source>
</evidence>
<dbReference type="EMBL" id="CANTUO010000001">
    <property type="protein sequence ID" value="CAI5756115.1"/>
    <property type="molecule type" value="Genomic_DNA"/>
</dbReference>
<reference evidence="11" key="1">
    <citation type="submission" date="2022-12" db="EMBL/GenBank/DDBJ databases">
        <authorList>
            <person name="Brejova B."/>
        </authorList>
    </citation>
    <scope>NUCLEOTIDE SEQUENCE</scope>
</reference>
<dbReference type="GO" id="GO:0006362">
    <property type="term" value="P:transcription elongation by RNA polymerase I"/>
    <property type="evidence" value="ECO:0007669"/>
    <property type="project" value="UniProtKB-ARBA"/>
</dbReference>
<dbReference type="InterPro" id="IPR036898">
    <property type="entry name" value="RNA_pol_Rpb7-like_N_sf"/>
</dbReference>
<accession>A0A9W4TSK8</accession>
<feature type="region of interest" description="Disordered" evidence="8">
    <location>
        <begin position="250"/>
        <end position="280"/>
    </location>
</feature>
<keyword evidence="12" id="KW-1185">Reference proteome</keyword>
<feature type="domain" description="RNA polymerase Rpb7-like N-terminal" evidence="9">
    <location>
        <begin position="41"/>
        <end position="97"/>
    </location>
</feature>
<feature type="domain" description="RPA43 OB" evidence="10">
    <location>
        <begin position="118"/>
        <end position="213"/>
    </location>
</feature>
<evidence type="ECO:0000313" key="11">
    <source>
        <dbReference type="EMBL" id="CAI5756115.1"/>
    </source>
</evidence>
<dbReference type="Gene3D" id="3.30.1490.120">
    <property type="entry name" value="RNA polymerase Rpb7-like, N-terminal domain"/>
    <property type="match status" value="1"/>
</dbReference>
<evidence type="ECO:0000256" key="4">
    <source>
        <dbReference type="ARBA" id="ARBA00022553"/>
    </source>
</evidence>
<comment type="caution">
    <text evidence="11">The sequence shown here is derived from an EMBL/GenBank/DDBJ whole genome shotgun (WGS) entry which is preliminary data.</text>
</comment>
<evidence type="ECO:0000256" key="8">
    <source>
        <dbReference type="SAM" id="MobiDB-lite"/>
    </source>
</evidence>
<dbReference type="InterPro" id="IPR041178">
    <property type="entry name" value="RPA43_OB"/>
</dbReference>
<comment type="similarity">
    <text evidence="2">Belongs to the eukaryotic RPA43 RNA polymerase subunit family.</text>
</comment>
<name>A0A9W4TSK8_9ASCO</name>
<dbReference type="CDD" id="cd04328">
    <property type="entry name" value="RNAP_I_Rpa43_N"/>
    <property type="match status" value="1"/>
</dbReference>
<dbReference type="PANTHER" id="PTHR12709:SF5">
    <property type="entry name" value="DNA-DIRECTED RNA POLYMERASE I SUBUNIT RPA43"/>
    <property type="match status" value="1"/>
</dbReference>
<dbReference type="Pfam" id="PF03876">
    <property type="entry name" value="SHS2_Rpb7-N"/>
    <property type="match status" value="1"/>
</dbReference>
<evidence type="ECO:0000256" key="7">
    <source>
        <dbReference type="RuleBase" id="RU369086"/>
    </source>
</evidence>
<comment type="function">
    <text evidence="7">DNA-dependent RNA polymerase which catalyzes the transcription of DNA into RNA using the four ribonucleoside triphosphates as substrates.</text>
</comment>
<evidence type="ECO:0000256" key="5">
    <source>
        <dbReference type="ARBA" id="ARBA00023163"/>
    </source>
</evidence>
<evidence type="ECO:0000256" key="1">
    <source>
        <dbReference type="ARBA" id="ARBA00004604"/>
    </source>
</evidence>
<dbReference type="AlphaFoldDB" id="A0A9W4TSK8"/>
<dbReference type="InterPro" id="IPR045113">
    <property type="entry name" value="Rpb7-like"/>
</dbReference>
<sequence length="280" mass="31889">MSKNGQDITTSVKKRKLAQKFLNSINSQGFSECFKKISTSLYILLSPAKLNDPMDGIKQQHLDPLLMTYYSKLRGIIVSYSNLRFSNSSSESYELGKIEGNTPFMFFWISVDFLIFRPQIGDILSGDVYLQSPSHIGLLIFDTFNCSIKRNSIPENWSFQYSEIDEVETDNNSNKNFGHWINENGIRVEGKLVFTIKSIYTTGKMISVEGTLIKPEEDPSAQPITSSKHKKFDDDDTEVRDIIINEEKDNILPTYVESDQENEDEAIVNKSDSDNEVESD</sequence>
<dbReference type="Proteomes" id="UP001152885">
    <property type="component" value="Unassembled WGS sequence"/>
</dbReference>
<organism evidence="11 12">
    <name type="scientific">Candida verbasci</name>
    <dbReference type="NCBI Taxonomy" id="1227364"/>
    <lineage>
        <taxon>Eukaryota</taxon>
        <taxon>Fungi</taxon>
        <taxon>Dikarya</taxon>
        <taxon>Ascomycota</taxon>
        <taxon>Saccharomycotina</taxon>
        <taxon>Pichiomycetes</taxon>
        <taxon>Debaryomycetaceae</taxon>
        <taxon>Candida/Lodderomyces clade</taxon>
        <taxon>Candida</taxon>
    </lineage>
</organism>
<protein>
    <recommendedName>
        <fullName evidence="7">DNA-directed RNA polymerase subunit</fullName>
    </recommendedName>
</protein>
<dbReference type="InterPro" id="IPR005576">
    <property type="entry name" value="Rpb7-like_N"/>
</dbReference>
<keyword evidence="4" id="KW-0597">Phosphoprotein</keyword>
<proteinExistence type="inferred from homology"/>
<dbReference type="OrthoDB" id="10250504at2759"/>
<keyword evidence="5 7" id="KW-0804">Transcription</keyword>
<dbReference type="GO" id="GO:0005736">
    <property type="term" value="C:RNA polymerase I complex"/>
    <property type="evidence" value="ECO:0007669"/>
    <property type="project" value="TreeGrafter"/>
</dbReference>
<evidence type="ECO:0000259" key="10">
    <source>
        <dbReference type="Pfam" id="PF17875"/>
    </source>
</evidence>
<dbReference type="FunFam" id="3.30.1490.120:FF:000004">
    <property type="entry name" value="RNA polymerase I subunit Rpa43"/>
    <property type="match status" value="1"/>
</dbReference>
<dbReference type="Gene3D" id="2.40.50.1060">
    <property type="match status" value="1"/>
</dbReference>
<dbReference type="Pfam" id="PF17875">
    <property type="entry name" value="RPA43_OB"/>
    <property type="match status" value="1"/>
</dbReference>
<evidence type="ECO:0000256" key="2">
    <source>
        <dbReference type="ARBA" id="ARBA00005930"/>
    </source>
</evidence>
<evidence type="ECO:0000259" key="9">
    <source>
        <dbReference type="Pfam" id="PF03876"/>
    </source>
</evidence>
<keyword evidence="3 7" id="KW-0240">DNA-directed RNA polymerase</keyword>
<evidence type="ECO:0000256" key="3">
    <source>
        <dbReference type="ARBA" id="ARBA00022478"/>
    </source>
</evidence>
<comment type="subcellular location">
    <subcellularLocation>
        <location evidence="1">Nucleus</location>
        <location evidence="1">Nucleolus</location>
    </subcellularLocation>
</comment>
<dbReference type="GO" id="GO:0006361">
    <property type="term" value="P:transcription initiation at RNA polymerase I promoter"/>
    <property type="evidence" value="ECO:0007669"/>
    <property type="project" value="UniProtKB-ARBA"/>
</dbReference>
<keyword evidence="6 7" id="KW-0539">Nucleus</keyword>
<dbReference type="InterPro" id="IPR041901">
    <property type="entry name" value="RNAP_I_Rpa43_N"/>
</dbReference>
<dbReference type="PANTHER" id="PTHR12709">
    <property type="entry name" value="DNA-DIRECTED RNA POLYMERASE II, III"/>
    <property type="match status" value="1"/>
</dbReference>
<gene>
    <name evidence="11" type="ORF">CANVERA_P0633</name>
</gene>